<proteinExistence type="inferred from homology"/>
<protein>
    <submittedName>
        <fullName evidence="5">NAD-dependent succinate-semialdehyde dehydrogenase</fullName>
    </submittedName>
</protein>
<dbReference type="Proteomes" id="UP000676885">
    <property type="component" value="Chromosome"/>
</dbReference>
<dbReference type="GO" id="GO:0004777">
    <property type="term" value="F:succinate-semialdehyde dehydrogenase (NAD+) activity"/>
    <property type="evidence" value="ECO:0007669"/>
    <property type="project" value="TreeGrafter"/>
</dbReference>
<dbReference type="FunFam" id="3.40.605.10:FF:000012">
    <property type="entry name" value="NAD-dependent succinate-semialdehyde dehydrogenase"/>
    <property type="match status" value="1"/>
</dbReference>
<sequence length="465" mass="49267">MTAYKTVNPATGETLKEFAEATDAEINEAITAAHGAFAAWRAEPVAARSKIMARVAELYRERSDELAALISTEMGKPLREARSEVALSANIYDYYAAEGPGFMADEELTVKGGGGATVRTAPVGAILGIMPWNYPYYQVARFAGPNLMLGNTVLLKHANNCPQSALAMEQLFRDAGLPQDAYINLFATNDQAAAIIADPRIQGVSLTGSERAGSAVAEVAGRNLKKYVLELGGSDPFIVLDSQDLDATVKLAVAGRMGNAGQACNAAKRFIIVEEIYEEFVEKFTAKMAKIQPGNPLDEGTRFGPLSSQSAADSLVDQIRDAVDKGATLHTGGSLIDGPGAYVQPTVLTGVTPDMRAFSEELFGPAAVIYKVAGADEAVELANSSPYGLGGAVFSADADKALDVADRLESGMVWINGVSGTQEDLPFGGVKRSGVGRELGRYGMDEFVNKKLIRTPVQRTAPTAR</sequence>
<dbReference type="AlphaFoldDB" id="A0A975M4M7"/>
<dbReference type="InterPro" id="IPR016161">
    <property type="entry name" value="Ald_DH/histidinol_DH"/>
</dbReference>
<evidence type="ECO:0000256" key="2">
    <source>
        <dbReference type="ARBA" id="ARBA00022857"/>
    </source>
</evidence>
<gene>
    <name evidence="5" type="ORF">KKR91_15730</name>
</gene>
<dbReference type="InterPro" id="IPR015590">
    <property type="entry name" value="Aldehyde_DH_dom"/>
</dbReference>
<organism evidence="5 6">
    <name type="scientific">Arthrobacter jiangjiafuii</name>
    <dbReference type="NCBI Taxonomy" id="2817475"/>
    <lineage>
        <taxon>Bacteria</taxon>
        <taxon>Bacillati</taxon>
        <taxon>Actinomycetota</taxon>
        <taxon>Actinomycetes</taxon>
        <taxon>Micrococcales</taxon>
        <taxon>Micrococcaceae</taxon>
        <taxon>Arthrobacter</taxon>
    </lineage>
</organism>
<dbReference type="InterPro" id="IPR016163">
    <property type="entry name" value="Ald_DH_C"/>
</dbReference>
<dbReference type="FunFam" id="3.40.309.10:FF:000010">
    <property type="entry name" value="Gamma-aminobutyraldehyde dehydrogenase"/>
    <property type="match status" value="1"/>
</dbReference>
<dbReference type="PANTHER" id="PTHR43217:SF2">
    <property type="entry name" value="SUCCINATE-SEMIALDEHYDE DEHYDROGENASE [NADP(+)]"/>
    <property type="match status" value="1"/>
</dbReference>
<name>A0A975M4M7_9MICC</name>
<dbReference type="CDD" id="cd07100">
    <property type="entry name" value="ALDH_SSADH1_GabD1"/>
    <property type="match status" value="1"/>
</dbReference>
<dbReference type="PANTHER" id="PTHR43217">
    <property type="entry name" value="SUCCINATE SEMIALDEHYDE DEHYDROGENASE [NAD(P)+] SAD"/>
    <property type="match status" value="1"/>
</dbReference>
<dbReference type="KEGG" id="ajg:KKR91_15730"/>
<keyword evidence="2" id="KW-0521">NADP</keyword>
<dbReference type="Gene3D" id="3.40.309.10">
    <property type="entry name" value="Aldehyde Dehydrogenase, Chain A, domain 2"/>
    <property type="match status" value="1"/>
</dbReference>
<reference evidence="5 6" key="1">
    <citation type="submission" date="2021-05" db="EMBL/GenBank/DDBJ databases">
        <title>Novel species in genus Arthrobacter.</title>
        <authorList>
            <person name="Zhang G."/>
        </authorList>
    </citation>
    <scope>NUCLEOTIDE SEQUENCE [LARGE SCALE GENOMIC DNA]</scope>
    <source>
        <strain evidence="6">zg-ZUI227</strain>
    </source>
</reference>
<dbReference type="InterPro" id="IPR044148">
    <property type="entry name" value="ALDH_GabD1-like"/>
</dbReference>
<accession>A0A975M4M7</accession>
<keyword evidence="3" id="KW-0560">Oxidoreductase</keyword>
<dbReference type="Pfam" id="PF00171">
    <property type="entry name" value="Aldedh"/>
    <property type="match status" value="1"/>
</dbReference>
<keyword evidence="6" id="KW-1185">Reference proteome</keyword>
<feature type="domain" description="Aldehyde dehydrogenase" evidence="4">
    <location>
        <begin position="4"/>
        <end position="452"/>
    </location>
</feature>
<dbReference type="InterPro" id="IPR047110">
    <property type="entry name" value="GABD/Sad-like"/>
</dbReference>
<dbReference type="SUPFAM" id="SSF53720">
    <property type="entry name" value="ALDH-like"/>
    <property type="match status" value="1"/>
</dbReference>
<evidence type="ECO:0000313" key="6">
    <source>
        <dbReference type="Proteomes" id="UP000676885"/>
    </source>
</evidence>
<evidence type="ECO:0000256" key="1">
    <source>
        <dbReference type="ARBA" id="ARBA00009986"/>
    </source>
</evidence>
<evidence type="ECO:0000313" key="5">
    <source>
        <dbReference type="EMBL" id="QWC09886.1"/>
    </source>
</evidence>
<dbReference type="Gene3D" id="3.40.605.10">
    <property type="entry name" value="Aldehyde Dehydrogenase, Chain A, domain 1"/>
    <property type="match status" value="1"/>
</dbReference>
<evidence type="ECO:0000259" key="4">
    <source>
        <dbReference type="Pfam" id="PF00171"/>
    </source>
</evidence>
<dbReference type="EMBL" id="CP076022">
    <property type="protein sequence ID" value="QWC09886.1"/>
    <property type="molecule type" value="Genomic_DNA"/>
</dbReference>
<dbReference type="InterPro" id="IPR016162">
    <property type="entry name" value="Ald_DH_N"/>
</dbReference>
<dbReference type="GO" id="GO:0004030">
    <property type="term" value="F:aldehyde dehydrogenase [NAD(P)+] activity"/>
    <property type="evidence" value="ECO:0007669"/>
    <property type="project" value="InterPro"/>
</dbReference>
<dbReference type="RefSeq" id="WP_210227428.1">
    <property type="nucleotide sequence ID" value="NZ_CP076022.1"/>
</dbReference>
<comment type="similarity">
    <text evidence="1">Belongs to the aldehyde dehydrogenase family.</text>
</comment>
<evidence type="ECO:0000256" key="3">
    <source>
        <dbReference type="ARBA" id="ARBA00023002"/>
    </source>
</evidence>